<dbReference type="InterPro" id="IPR020846">
    <property type="entry name" value="MFS_dom"/>
</dbReference>
<dbReference type="InterPro" id="IPR036259">
    <property type="entry name" value="MFS_trans_sf"/>
</dbReference>
<dbReference type="PROSITE" id="PS50850">
    <property type="entry name" value="MFS"/>
    <property type="match status" value="1"/>
</dbReference>
<dbReference type="CDD" id="cd17393">
    <property type="entry name" value="MFS_MosC_like"/>
    <property type="match status" value="1"/>
</dbReference>
<feature type="transmembrane region" description="Helical" evidence="5">
    <location>
        <begin position="346"/>
        <end position="364"/>
    </location>
</feature>
<comment type="caution">
    <text evidence="7">The sequence shown here is derived from an EMBL/GenBank/DDBJ whole genome shotgun (WGS) entry which is preliminary data.</text>
</comment>
<gene>
    <name evidence="7" type="ORF">Psi01_66050</name>
</gene>
<feature type="transmembrane region" description="Helical" evidence="5">
    <location>
        <begin position="184"/>
        <end position="204"/>
    </location>
</feature>
<evidence type="ECO:0000313" key="8">
    <source>
        <dbReference type="Proteomes" id="UP000619788"/>
    </source>
</evidence>
<dbReference type="GO" id="GO:0022857">
    <property type="term" value="F:transmembrane transporter activity"/>
    <property type="evidence" value="ECO:0007669"/>
    <property type="project" value="InterPro"/>
</dbReference>
<dbReference type="InterPro" id="IPR011701">
    <property type="entry name" value="MFS"/>
</dbReference>
<dbReference type="Pfam" id="PF07690">
    <property type="entry name" value="MFS_1"/>
    <property type="match status" value="1"/>
</dbReference>
<feature type="transmembrane region" description="Helical" evidence="5">
    <location>
        <begin position="142"/>
        <end position="163"/>
    </location>
</feature>
<evidence type="ECO:0000259" key="6">
    <source>
        <dbReference type="PROSITE" id="PS50850"/>
    </source>
</evidence>
<dbReference type="GO" id="GO:0005886">
    <property type="term" value="C:plasma membrane"/>
    <property type="evidence" value="ECO:0007669"/>
    <property type="project" value="UniProtKB-SubCell"/>
</dbReference>
<feature type="transmembrane region" description="Helical" evidence="5">
    <location>
        <begin position="24"/>
        <end position="46"/>
    </location>
</feature>
<feature type="transmembrane region" description="Helical" evidence="5">
    <location>
        <begin position="224"/>
        <end position="245"/>
    </location>
</feature>
<evidence type="ECO:0000256" key="5">
    <source>
        <dbReference type="SAM" id="Phobius"/>
    </source>
</evidence>
<keyword evidence="3 5" id="KW-1133">Transmembrane helix</keyword>
<feature type="transmembrane region" description="Helical" evidence="5">
    <location>
        <begin position="78"/>
        <end position="96"/>
    </location>
</feature>
<feature type="transmembrane region" description="Helical" evidence="5">
    <location>
        <begin position="322"/>
        <end position="340"/>
    </location>
</feature>
<dbReference type="Gene3D" id="1.20.1250.20">
    <property type="entry name" value="MFS general substrate transporter like domains"/>
    <property type="match status" value="1"/>
</dbReference>
<dbReference type="AlphaFoldDB" id="A0A8J3WNL9"/>
<dbReference type="PANTHER" id="PTHR23514">
    <property type="entry name" value="BYPASS OF STOP CODON PROTEIN 6"/>
    <property type="match status" value="1"/>
</dbReference>
<evidence type="ECO:0000313" key="7">
    <source>
        <dbReference type="EMBL" id="GIH95975.1"/>
    </source>
</evidence>
<dbReference type="SUPFAM" id="SSF103473">
    <property type="entry name" value="MFS general substrate transporter"/>
    <property type="match status" value="1"/>
</dbReference>
<reference evidence="7 8" key="1">
    <citation type="submission" date="2021-01" db="EMBL/GenBank/DDBJ databases">
        <title>Whole genome shotgun sequence of Planobispora siamensis NBRC 107568.</title>
        <authorList>
            <person name="Komaki H."/>
            <person name="Tamura T."/>
        </authorList>
    </citation>
    <scope>NUCLEOTIDE SEQUENCE [LARGE SCALE GENOMIC DNA]</scope>
    <source>
        <strain evidence="7 8">NBRC 107568</strain>
    </source>
</reference>
<keyword evidence="8" id="KW-1185">Reference proteome</keyword>
<keyword evidence="4 5" id="KW-0472">Membrane</keyword>
<keyword evidence="2 5" id="KW-0812">Transmembrane</keyword>
<dbReference type="InterPro" id="IPR051788">
    <property type="entry name" value="MFS_Transporter"/>
</dbReference>
<evidence type="ECO:0000256" key="4">
    <source>
        <dbReference type="ARBA" id="ARBA00023136"/>
    </source>
</evidence>
<name>A0A8J3WNL9_9ACTN</name>
<comment type="subcellular location">
    <subcellularLocation>
        <location evidence="1">Cell membrane</location>
        <topology evidence="1">Multi-pass membrane protein</topology>
    </subcellularLocation>
</comment>
<feature type="transmembrane region" description="Helical" evidence="5">
    <location>
        <begin position="257"/>
        <end position="274"/>
    </location>
</feature>
<feature type="transmembrane region" description="Helical" evidence="5">
    <location>
        <begin position="117"/>
        <end position="136"/>
    </location>
</feature>
<accession>A0A8J3WNL9</accession>
<proteinExistence type="predicted"/>
<dbReference type="PANTHER" id="PTHR23514:SF13">
    <property type="entry name" value="INNER MEMBRANE PROTEIN YBJJ"/>
    <property type="match status" value="1"/>
</dbReference>
<evidence type="ECO:0000256" key="2">
    <source>
        <dbReference type="ARBA" id="ARBA00022692"/>
    </source>
</evidence>
<organism evidence="7 8">
    <name type="scientific">Planobispora siamensis</name>
    <dbReference type="NCBI Taxonomy" id="936338"/>
    <lineage>
        <taxon>Bacteria</taxon>
        <taxon>Bacillati</taxon>
        <taxon>Actinomycetota</taxon>
        <taxon>Actinomycetes</taxon>
        <taxon>Streptosporangiales</taxon>
        <taxon>Streptosporangiaceae</taxon>
        <taxon>Planobispora</taxon>
    </lineage>
</organism>
<evidence type="ECO:0000256" key="3">
    <source>
        <dbReference type="ARBA" id="ARBA00022989"/>
    </source>
</evidence>
<feature type="transmembrane region" description="Helical" evidence="5">
    <location>
        <begin position="280"/>
        <end position="302"/>
    </location>
</feature>
<dbReference type="EMBL" id="BOOJ01000058">
    <property type="protein sequence ID" value="GIH95975.1"/>
    <property type="molecule type" value="Genomic_DNA"/>
</dbReference>
<protein>
    <submittedName>
        <fullName evidence="7">MFS transporter</fullName>
    </submittedName>
</protein>
<evidence type="ECO:0000256" key="1">
    <source>
        <dbReference type="ARBA" id="ARBA00004651"/>
    </source>
</evidence>
<dbReference type="Proteomes" id="UP000619788">
    <property type="component" value="Unassembled WGS sequence"/>
</dbReference>
<feature type="domain" description="Major facilitator superfamily (MFS) profile" evidence="6">
    <location>
        <begin position="1"/>
        <end position="369"/>
    </location>
</feature>
<sequence>MVLASYYVRVPSLKSSVGLTDGRLGVVLTFAAVAALLGMQFAAALSARYGSSLVARVSAVALPVSLSVVGLSGGFVPLLAALLLFGAVGGLLDVAMNSQAIAVERALDRPVMNGCHAAWSLGSIIGSLLGSLAVKGDVPLTWHYLLLGVPVVVFAAVIGRWLMPVADGRAPEMDAGERPAAGRRSGWSPAVVLFGVMGAAVLLLEGAVSTWSGVYLHEDRGATLAVASLAYVGFSALQAAGRLFGDRLHRRFGAVRLVFCGGLLAIAGLALALVPSPAVAIAGFAVLGAGLSVLLPVILSAVGHSSAQRYGPASVATAVSRFTTVSYAGILLGPVVVGWLAEGLGLTWTLAGLQVLLVGVVLLARRTAAADQREQAPGRTG</sequence>